<dbReference type="Pfam" id="PF03140">
    <property type="entry name" value="DUF247"/>
    <property type="match status" value="1"/>
</dbReference>
<name>A0A2P5EWC5_TREOI</name>
<comment type="caution">
    <text evidence="2">The sequence shown here is derived from an EMBL/GenBank/DDBJ whole genome shotgun (WGS) entry which is preliminary data.</text>
</comment>
<accession>A0A2P5EWC5</accession>
<organism evidence="2 3">
    <name type="scientific">Trema orientale</name>
    <name type="common">Charcoal tree</name>
    <name type="synonym">Celtis orientalis</name>
    <dbReference type="NCBI Taxonomy" id="63057"/>
    <lineage>
        <taxon>Eukaryota</taxon>
        <taxon>Viridiplantae</taxon>
        <taxon>Streptophyta</taxon>
        <taxon>Embryophyta</taxon>
        <taxon>Tracheophyta</taxon>
        <taxon>Spermatophyta</taxon>
        <taxon>Magnoliopsida</taxon>
        <taxon>eudicotyledons</taxon>
        <taxon>Gunneridae</taxon>
        <taxon>Pentapetalae</taxon>
        <taxon>rosids</taxon>
        <taxon>fabids</taxon>
        <taxon>Rosales</taxon>
        <taxon>Cannabaceae</taxon>
        <taxon>Trema</taxon>
    </lineage>
</organism>
<dbReference type="STRING" id="63057.A0A2P5EWC5"/>
<dbReference type="EMBL" id="JXTC01000089">
    <property type="protein sequence ID" value="PON89847.1"/>
    <property type="molecule type" value="Genomic_DNA"/>
</dbReference>
<keyword evidence="3" id="KW-1185">Reference proteome</keyword>
<dbReference type="AlphaFoldDB" id="A0A2P5EWC5"/>
<evidence type="ECO:0000313" key="2">
    <source>
        <dbReference type="EMBL" id="PON89847.1"/>
    </source>
</evidence>
<dbReference type="InParanoid" id="A0A2P5EWC5"/>
<reference evidence="3" key="1">
    <citation type="submission" date="2016-06" db="EMBL/GenBank/DDBJ databases">
        <title>Parallel loss of symbiosis genes in relatives of nitrogen-fixing non-legume Parasponia.</title>
        <authorList>
            <person name="Van Velzen R."/>
            <person name="Holmer R."/>
            <person name="Bu F."/>
            <person name="Rutten L."/>
            <person name="Van Zeijl A."/>
            <person name="Liu W."/>
            <person name="Santuari L."/>
            <person name="Cao Q."/>
            <person name="Sharma T."/>
            <person name="Shen D."/>
            <person name="Roswanjaya Y."/>
            <person name="Wardhani T."/>
            <person name="Kalhor M.S."/>
            <person name="Jansen J."/>
            <person name="Van den Hoogen J."/>
            <person name="Gungor B."/>
            <person name="Hartog M."/>
            <person name="Hontelez J."/>
            <person name="Verver J."/>
            <person name="Yang W.-C."/>
            <person name="Schijlen E."/>
            <person name="Repin R."/>
            <person name="Schilthuizen M."/>
            <person name="Schranz E."/>
            <person name="Heidstra R."/>
            <person name="Miyata K."/>
            <person name="Fedorova E."/>
            <person name="Kohlen W."/>
            <person name="Bisseling T."/>
            <person name="Smit S."/>
            <person name="Geurts R."/>
        </authorList>
    </citation>
    <scope>NUCLEOTIDE SEQUENCE [LARGE SCALE GENOMIC DNA]</scope>
    <source>
        <strain evidence="3">cv. RG33-2</strain>
    </source>
</reference>
<keyword evidence="1" id="KW-0812">Transmembrane</keyword>
<keyword evidence="1" id="KW-1133">Transmembrane helix</keyword>
<dbReference type="OrthoDB" id="2356035at2759"/>
<keyword evidence="1" id="KW-0472">Membrane</keyword>
<proteinExistence type="predicted"/>
<protein>
    <submittedName>
        <fullName evidence="2">Uncharacterized protein</fullName>
    </submittedName>
</protein>
<dbReference type="PANTHER" id="PTHR31170:SF25">
    <property type="entry name" value="BNAA09G04570D PROTEIN"/>
    <property type="match status" value="1"/>
</dbReference>
<evidence type="ECO:0000313" key="3">
    <source>
        <dbReference type="Proteomes" id="UP000237000"/>
    </source>
</evidence>
<sequence length="577" mass="65905">MEPINPMLVHGQEWVINISRILEEALEEKDDDDQGEVAVSIFNVPKTLMSTKPEAYTPQVVALGPYHRRRPELFEMERYKLTSAKRVQKNFGQSKLRDLVRCFEEKDSYIRGYYHRFLEFDEETLAWTLAIDAAFLLEYLQTYSAKTMEGSSLMRISSKMAHLIDYTRRKTAHHTILRDIIMLENQIPLFLIRDVINGLHKQHQDDPDEDLANMLLGFCKDLSPFKFGDVKNFREDCFGKAHMLDLLYSYIVPRTMAQLDKINNNEQDQEKDCDHNNNDEIIIDKNSTSSTTIGSWYLILKKTLKRILGIICLINMAPIWLLGKIRNSKTMMLLLMLPYKIVVHLSCLKAKTSTTTSAVSDFITSAENVAEEIENIFLAAKHESPLVEEISIPTVSELSKTGVKFVPYTNVGLGKISFDKSSGQFRLPVVRLDDNSDVVLRNLVAYEASVAPEVVAFTRYTELMNGIIDTEEDVRILREAGVVVNRLKSDGEAAALWNGMTKSVKITRVPVLDKAIEEVNGYYWGSWRVRIKVAMKSYVFCSWPILVFLAANVLLLLSALEAGCSMYNCSKWFRSEN</sequence>
<dbReference type="Proteomes" id="UP000237000">
    <property type="component" value="Unassembled WGS sequence"/>
</dbReference>
<dbReference type="PANTHER" id="PTHR31170">
    <property type="entry name" value="BNAC04G53230D PROTEIN"/>
    <property type="match status" value="1"/>
</dbReference>
<gene>
    <name evidence="2" type="ORF">TorRG33x02_143700</name>
</gene>
<feature type="transmembrane region" description="Helical" evidence="1">
    <location>
        <begin position="307"/>
        <end position="323"/>
    </location>
</feature>
<evidence type="ECO:0000256" key="1">
    <source>
        <dbReference type="SAM" id="Phobius"/>
    </source>
</evidence>
<feature type="transmembrane region" description="Helical" evidence="1">
    <location>
        <begin position="538"/>
        <end position="560"/>
    </location>
</feature>
<dbReference type="InterPro" id="IPR004158">
    <property type="entry name" value="DUF247_pln"/>
</dbReference>